<gene>
    <name evidence="1" type="ORF">MM415B04311_0005</name>
</gene>
<dbReference type="AlphaFoldDB" id="A0A6M3LFM3"/>
<protein>
    <submittedName>
        <fullName evidence="1">Uncharacterized protein</fullName>
    </submittedName>
</protein>
<dbReference type="EMBL" id="MT143132">
    <property type="protein sequence ID" value="QJA93223.1"/>
    <property type="molecule type" value="Genomic_DNA"/>
</dbReference>
<name>A0A6M3LFM3_9ZZZZ</name>
<evidence type="ECO:0000313" key="1">
    <source>
        <dbReference type="EMBL" id="QJA93223.1"/>
    </source>
</evidence>
<accession>A0A6M3LFM3</accession>
<reference evidence="1" key="1">
    <citation type="submission" date="2020-03" db="EMBL/GenBank/DDBJ databases">
        <title>The deep terrestrial virosphere.</title>
        <authorList>
            <person name="Holmfeldt K."/>
            <person name="Nilsson E."/>
            <person name="Simone D."/>
            <person name="Lopez-Fernandez M."/>
            <person name="Wu X."/>
            <person name="de Brujin I."/>
            <person name="Lundin D."/>
            <person name="Andersson A."/>
            <person name="Bertilsson S."/>
            <person name="Dopson M."/>
        </authorList>
    </citation>
    <scope>NUCLEOTIDE SEQUENCE</scope>
    <source>
        <strain evidence="1">MM415B04311</strain>
    </source>
</reference>
<sequence length="111" mass="12401">MKKIFVNLQLRTGDIIYLWPAYKTTTPGLCVCRIPSFQPSLQQMATPGDGWQLVHTPSGICLPHTWGLRREVVAAASRMADILDWEQPAKEISRIINTTPLIKQLISQAAS</sequence>
<proteinExistence type="predicted"/>
<organism evidence="1">
    <name type="scientific">viral metagenome</name>
    <dbReference type="NCBI Taxonomy" id="1070528"/>
    <lineage>
        <taxon>unclassified sequences</taxon>
        <taxon>metagenomes</taxon>
        <taxon>organismal metagenomes</taxon>
    </lineage>
</organism>